<comment type="caution">
    <text evidence="2">The sequence shown here is derived from an EMBL/GenBank/DDBJ whole genome shotgun (WGS) entry which is preliminary data.</text>
</comment>
<evidence type="ECO:0000313" key="2">
    <source>
        <dbReference type="EMBL" id="KAF0891642.1"/>
    </source>
</evidence>
<evidence type="ECO:0000313" key="3">
    <source>
        <dbReference type="Proteomes" id="UP000479710"/>
    </source>
</evidence>
<keyword evidence="3" id="KW-1185">Reference proteome</keyword>
<sequence>MSGAQERLGEKKEGAQHWVAAERRGKLVSGSVDGRDEQTEWLGGGYESNGVSRLSRGDKVMRSKHKTSMAPRRETMGK</sequence>
<accession>A0A6G1BUX6</accession>
<dbReference type="AlphaFoldDB" id="A0A6G1BUX6"/>
<organism evidence="2 3">
    <name type="scientific">Oryza meyeriana var. granulata</name>
    <dbReference type="NCBI Taxonomy" id="110450"/>
    <lineage>
        <taxon>Eukaryota</taxon>
        <taxon>Viridiplantae</taxon>
        <taxon>Streptophyta</taxon>
        <taxon>Embryophyta</taxon>
        <taxon>Tracheophyta</taxon>
        <taxon>Spermatophyta</taxon>
        <taxon>Magnoliopsida</taxon>
        <taxon>Liliopsida</taxon>
        <taxon>Poales</taxon>
        <taxon>Poaceae</taxon>
        <taxon>BOP clade</taxon>
        <taxon>Oryzoideae</taxon>
        <taxon>Oryzeae</taxon>
        <taxon>Oryzinae</taxon>
        <taxon>Oryza</taxon>
        <taxon>Oryza meyeriana</taxon>
    </lineage>
</organism>
<proteinExistence type="predicted"/>
<protein>
    <submittedName>
        <fullName evidence="2">Uncharacterized protein</fullName>
    </submittedName>
</protein>
<name>A0A6G1BUX6_9ORYZ</name>
<dbReference type="EMBL" id="SPHZ02000011">
    <property type="protein sequence ID" value="KAF0891642.1"/>
    <property type="molecule type" value="Genomic_DNA"/>
</dbReference>
<evidence type="ECO:0000256" key="1">
    <source>
        <dbReference type="SAM" id="MobiDB-lite"/>
    </source>
</evidence>
<dbReference type="Proteomes" id="UP000479710">
    <property type="component" value="Unassembled WGS sequence"/>
</dbReference>
<gene>
    <name evidence="2" type="ORF">E2562_010623</name>
</gene>
<feature type="region of interest" description="Disordered" evidence="1">
    <location>
        <begin position="29"/>
        <end position="78"/>
    </location>
</feature>
<reference evidence="2 3" key="1">
    <citation type="submission" date="2019-11" db="EMBL/GenBank/DDBJ databases">
        <title>Whole genome sequence of Oryza granulata.</title>
        <authorList>
            <person name="Li W."/>
        </authorList>
    </citation>
    <scope>NUCLEOTIDE SEQUENCE [LARGE SCALE GENOMIC DNA]</scope>
    <source>
        <strain evidence="3">cv. Menghai</strain>
        <tissue evidence="2">Leaf</tissue>
    </source>
</reference>